<sequence>MCKQRNLGDMCFFKRLKCGCARIGVYIGIIAFISVAIVAALLPLNSIAYAKNSYNAAKGLHIANVSVMTKQKTVRTQGEYMFTKRSASLLITFDGLDASEIRNAHKATVSVGRYQIVSAKADLAKIEAVSSLVNIRYKIRPRVLGIVRVELQKEGIYDLQDISIRLAAVTMHPKRIWGGVDSNPHVSKQTNYISNENRLSGNKLCSRKSILSIPDSVLNASDLTKDNSYSKRSRYIVIDKIAPRLSVSYDNNASYEGKYFRNNRASRILIQDDSFVFSYLLHDSYPIAKVFADGKQVMVLTAKSFKNDGVHTNMWYADVSFSGDASWNVRYCVEDLSGNVSSSISNKFIIDTLAPTVSITGVQQGGAYSHAVVPTLVIKDRWLKPESVTYSLRRMRYAKELRSFVPRKADSQSVSVQYAGFYNGIQDDDVYQLQWSAKDLVDHVISGKLQFSINRSGSSFSIDSSTKAMNRKQLQNAKDIHIEELNPSGLASPAKISVMQDGVEKILSKQDFSVNSRIDHGWQRLTYTIFKRNFADNAHYRVRVMSVDKVGNHSCSESAVSKKEGMLQFAPASVQFTVDNLAPIATVFDMQNNSTYRTNKEGKTLRISAKDNIALQYVTIDVDGKTNRIWNGKDVNKSVLSTKLKPDGFTHDVLVKAADYAGNITILQYKNVKIVSIANKLVKKSEADKKSKNSESKDTDSSDDGSDDGSDNSSDNDDWIARSQVKKSEKSFENADSFKRNSVNYIGIVAYICAGIIAILCAVLGISIIFKKKINVSKLF</sequence>
<keyword evidence="2" id="KW-0812">Transmembrane</keyword>
<dbReference type="RefSeq" id="WP_101885868.1">
    <property type="nucleotide sequence ID" value="NZ_PKHB01000001.1"/>
</dbReference>
<name>A0ABX4SE78_9BIFI</name>
<keyword evidence="2" id="KW-1133">Transmembrane helix</keyword>
<evidence type="ECO:0000313" key="4">
    <source>
        <dbReference type="Proteomes" id="UP000235111"/>
    </source>
</evidence>
<feature type="transmembrane region" description="Helical" evidence="2">
    <location>
        <begin position="23"/>
        <end position="44"/>
    </location>
</feature>
<accession>A0ABX4SE78</accession>
<feature type="transmembrane region" description="Helical" evidence="2">
    <location>
        <begin position="745"/>
        <end position="770"/>
    </location>
</feature>
<feature type="compositionally biased region" description="Acidic residues" evidence="1">
    <location>
        <begin position="701"/>
        <end position="718"/>
    </location>
</feature>
<organism evidence="3 4">
    <name type="scientific">Gardnerella leopoldii</name>
    <dbReference type="NCBI Taxonomy" id="2792978"/>
    <lineage>
        <taxon>Bacteria</taxon>
        <taxon>Bacillati</taxon>
        <taxon>Actinomycetota</taxon>
        <taxon>Actinomycetes</taxon>
        <taxon>Bifidobacteriales</taxon>
        <taxon>Bifidobacteriaceae</taxon>
        <taxon>Gardnerella</taxon>
    </lineage>
</organism>
<reference evidence="3 4" key="1">
    <citation type="submission" date="2017-12" db="EMBL/GenBank/DDBJ databases">
        <title>Phylogenetic diversity of female urinary microbiome.</title>
        <authorList>
            <person name="Thomas-White K."/>
            <person name="Wolfe A.J."/>
        </authorList>
    </citation>
    <scope>NUCLEOTIDE SEQUENCE [LARGE SCALE GENOMIC DNA]</scope>
    <source>
        <strain evidence="3 4">UMB0912</strain>
    </source>
</reference>
<keyword evidence="4" id="KW-1185">Reference proteome</keyword>
<dbReference type="Proteomes" id="UP000235111">
    <property type="component" value="Unassembled WGS sequence"/>
</dbReference>
<gene>
    <name evidence="3" type="ORF">CYJ59_01105</name>
</gene>
<protein>
    <recommendedName>
        <fullName evidence="5">Ig-like domain-containing protein</fullName>
    </recommendedName>
</protein>
<keyword evidence="2" id="KW-0472">Membrane</keyword>
<evidence type="ECO:0000256" key="2">
    <source>
        <dbReference type="SAM" id="Phobius"/>
    </source>
</evidence>
<feature type="compositionally biased region" description="Basic and acidic residues" evidence="1">
    <location>
        <begin position="688"/>
        <end position="700"/>
    </location>
</feature>
<feature type="region of interest" description="Disordered" evidence="1">
    <location>
        <begin position="688"/>
        <end position="719"/>
    </location>
</feature>
<evidence type="ECO:0000256" key="1">
    <source>
        <dbReference type="SAM" id="MobiDB-lite"/>
    </source>
</evidence>
<comment type="caution">
    <text evidence="3">The sequence shown here is derived from an EMBL/GenBank/DDBJ whole genome shotgun (WGS) entry which is preliminary data.</text>
</comment>
<evidence type="ECO:0000313" key="3">
    <source>
        <dbReference type="EMBL" id="PKZ19078.1"/>
    </source>
</evidence>
<dbReference type="EMBL" id="PKHC01000001">
    <property type="protein sequence ID" value="PKZ19078.1"/>
    <property type="molecule type" value="Genomic_DNA"/>
</dbReference>
<evidence type="ECO:0008006" key="5">
    <source>
        <dbReference type="Google" id="ProtNLM"/>
    </source>
</evidence>
<proteinExistence type="predicted"/>